<dbReference type="OrthoDB" id="4777991at2759"/>
<evidence type="ECO:0008006" key="5">
    <source>
        <dbReference type="Google" id="ProtNLM"/>
    </source>
</evidence>
<feature type="transmembrane region" description="Helical" evidence="1">
    <location>
        <begin position="365"/>
        <end position="384"/>
    </location>
</feature>
<evidence type="ECO:0000313" key="4">
    <source>
        <dbReference type="Proteomes" id="UP000799750"/>
    </source>
</evidence>
<reference evidence="3" key="1">
    <citation type="journal article" date="2020" name="Stud. Mycol.">
        <title>101 Dothideomycetes genomes: a test case for predicting lifestyles and emergence of pathogens.</title>
        <authorList>
            <person name="Haridas S."/>
            <person name="Albert R."/>
            <person name="Binder M."/>
            <person name="Bloem J."/>
            <person name="Labutti K."/>
            <person name="Salamov A."/>
            <person name="Andreopoulos B."/>
            <person name="Baker S."/>
            <person name="Barry K."/>
            <person name="Bills G."/>
            <person name="Bluhm B."/>
            <person name="Cannon C."/>
            <person name="Castanera R."/>
            <person name="Culley D."/>
            <person name="Daum C."/>
            <person name="Ezra D."/>
            <person name="Gonzalez J."/>
            <person name="Henrissat B."/>
            <person name="Kuo A."/>
            <person name="Liang C."/>
            <person name="Lipzen A."/>
            <person name="Lutzoni F."/>
            <person name="Magnuson J."/>
            <person name="Mondo S."/>
            <person name="Nolan M."/>
            <person name="Ohm R."/>
            <person name="Pangilinan J."/>
            <person name="Park H.-J."/>
            <person name="Ramirez L."/>
            <person name="Alfaro M."/>
            <person name="Sun H."/>
            <person name="Tritt A."/>
            <person name="Yoshinaga Y."/>
            <person name="Zwiers L.-H."/>
            <person name="Turgeon B."/>
            <person name="Goodwin S."/>
            <person name="Spatafora J."/>
            <person name="Crous P."/>
            <person name="Grigoriev I."/>
        </authorList>
    </citation>
    <scope>NUCLEOTIDE SEQUENCE</scope>
    <source>
        <strain evidence="3">CBS 269.34</strain>
    </source>
</reference>
<sequence>MVSMRFFAIGAGLTLAQLAIADSGLLPRAPFEAFGIVKEQEEATTNEYAANFAPHATLGEKNASLPLVKERSLELEERQTCNPGYGYCSAFGRCCPSTDNCCPYGYCIDPADTCCPDGPCRPNWGCCGPNCYPKGGDCCSDYNYCEAGNMCVKLGSTGEIVCCTDLQCTAAVVSGTTSYVSTQDFSTQEFSTPVFSTAAASITPPPSATAQATSLVGGADEWYWTVTWWYLQFYWTVLKTSEVTWTTIYETTTFTTTATDRAQALSEFSALSATLTFPVPADAQTSLIYFLTAQPSQTDSFPSATGFTFNPNAFSSSVQPSEVTIIKTAAQHTSTTTTTSSSITVQSSSSTATPAPGAGVQAVQVGYLSLVGALVAVPGVLMVWL</sequence>
<keyword evidence="1" id="KW-0472">Membrane</keyword>
<keyword evidence="1" id="KW-1133">Transmembrane helix</keyword>
<keyword evidence="1" id="KW-0812">Transmembrane</keyword>
<protein>
    <recommendedName>
        <fullName evidence="5">Granulins domain-containing protein</fullName>
    </recommendedName>
</protein>
<feature type="signal peptide" evidence="2">
    <location>
        <begin position="1"/>
        <end position="21"/>
    </location>
</feature>
<evidence type="ECO:0000256" key="1">
    <source>
        <dbReference type="SAM" id="Phobius"/>
    </source>
</evidence>
<dbReference type="AlphaFoldDB" id="A0A6A6QE07"/>
<feature type="chain" id="PRO_5025552460" description="Granulins domain-containing protein" evidence="2">
    <location>
        <begin position="22"/>
        <end position="385"/>
    </location>
</feature>
<evidence type="ECO:0000256" key="2">
    <source>
        <dbReference type="SAM" id="SignalP"/>
    </source>
</evidence>
<accession>A0A6A6QE07</accession>
<evidence type="ECO:0000313" key="3">
    <source>
        <dbReference type="EMBL" id="KAF2490349.1"/>
    </source>
</evidence>
<keyword evidence="2" id="KW-0732">Signal</keyword>
<name>A0A6A6QE07_9PEZI</name>
<dbReference type="Proteomes" id="UP000799750">
    <property type="component" value="Unassembled WGS sequence"/>
</dbReference>
<keyword evidence="4" id="KW-1185">Reference proteome</keyword>
<dbReference type="EMBL" id="MU004197">
    <property type="protein sequence ID" value="KAF2490349.1"/>
    <property type="molecule type" value="Genomic_DNA"/>
</dbReference>
<organism evidence="3 4">
    <name type="scientific">Lophium mytilinum</name>
    <dbReference type="NCBI Taxonomy" id="390894"/>
    <lineage>
        <taxon>Eukaryota</taxon>
        <taxon>Fungi</taxon>
        <taxon>Dikarya</taxon>
        <taxon>Ascomycota</taxon>
        <taxon>Pezizomycotina</taxon>
        <taxon>Dothideomycetes</taxon>
        <taxon>Pleosporomycetidae</taxon>
        <taxon>Mytilinidiales</taxon>
        <taxon>Mytilinidiaceae</taxon>
        <taxon>Lophium</taxon>
    </lineage>
</organism>
<gene>
    <name evidence="3" type="ORF">BU16DRAFT_149913</name>
</gene>
<proteinExistence type="predicted"/>